<protein>
    <submittedName>
        <fullName evidence="2">Uncharacterized protein</fullName>
    </submittedName>
</protein>
<dbReference type="Proteomes" id="UP001071230">
    <property type="component" value="Unassembled WGS sequence"/>
</dbReference>
<feature type="transmembrane region" description="Helical" evidence="1">
    <location>
        <begin position="12"/>
        <end position="28"/>
    </location>
</feature>
<feature type="transmembrane region" description="Helical" evidence="1">
    <location>
        <begin position="64"/>
        <end position="86"/>
    </location>
</feature>
<evidence type="ECO:0000313" key="4">
    <source>
        <dbReference type="Proteomes" id="UP001071230"/>
    </source>
</evidence>
<evidence type="ECO:0000256" key="1">
    <source>
        <dbReference type="SAM" id="Phobius"/>
    </source>
</evidence>
<keyword evidence="1" id="KW-0812">Transmembrane</keyword>
<keyword evidence="1" id="KW-1133">Transmembrane helix</keyword>
<dbReference type="EMBL" id="LR746496">
    <property type="protein sequence ID" value="CAA7601436.1"/>
    <property type="molecule type" value="Genomic_DNA"/>
</dbReference>
<dbReference type="RefSeq" id="WP_240984963.1">
    <property type="nucleotide sequence ID" value="NZ_CDGJ01000096.1"/>
</dbReference>
<organism evidence="2">
    <name type="scientific">Acididesulfobacillus acetoxydans</name>
    <dbReference type="NCBI Taxonomy" id="1561005"/>
    <lineage>
        <taxon>Bacteria</taxon>
        <taxon>Bacillati</taxon>
        <taxon>Bacillota</taxon>
        <taxon>Clostridia</taxon>
        <taxon>Eubacteriales</taxon>
        <taxon>Peptococcaceae</taxon>
        <taxon>Acididesulfobacillus</taxon>
    </lineage>
</organism>
<feature type="transmembrane region" description="Helical" evidence="1">
    <location>
        <begin position="40"/>
        <end position="58"/>
    </location>
</feature>
<evidence type="ECO:0000313" key="2">
    <source>
        <dbReference type="EMBL" id="CAA7601436.1"/>
    </source>
</evidence>
<dbReference type="Proteomes" id="UP000836597">
    <property type="component" value="Chromosome"/>
</dbReference>
<reference evidence="3" key="1">
    <citation type="submission" date="2014-11" db="EMBL/GenBank/DDBJ databases">
        <authorList>
            <person name="Hornung B.V."/>
        </authorList>
    </citation>
    <scope>NUCLEOTIDE SEQUENCE</scope>
    <source>
        <strain evidence="3">INE</strain>
    </source>
</reference>
<name>A0A8S0XBN2_9FIRM</name>
<sequence length="101" mass="10692">MLDFYTYSSLDSLTGAVTATLLVVEFLKNLGPFRHLPTRWLVLMVAEGIVTGTGIFAGHFTLSGIPLCLLNGLLVAASAAGGWHVVSGNLFGGGRRHHGVR</sequence>
<dbReference type="EMBL" id="CDGJ01000096">
    <property type="protein sequence ID" value="CEJ08867.1"/>
    <property type="molecule type" value="Genomic_DNA"/>
</dbReference>
<accession>A0A8S0XBN2</accession>
<evidence type="ECO:0000313" key="3">
    <source>
        <dbReference type="EMBL" id="CEJ08867.1"/>
    </source>
</evidence>
<dbReference type="AlphaFoldDB" id="A0A8S0XBN2"/>
<gene>
    <name evidence="2" type="ORF">DEACI_2103</name>
    <name evidence="3" type="ORF">DEACI_3349</name>
</gene>
<keyword evidence="4" id="KW-1185">Reference proteome</keyword>
<dbReference type="KEGG" id="aacx:DEACI_2103"/>
<reference evidence="2" key="2">
    <citation type="submission" date="2020-01" db="EMBL/GenBank/DDBJ databases">
        <authorList>
            <person name="Hornung B."/>
        </authorList>
    </citation>
    <scope>NUCLEOTIDE SEQUENCE</scope>
    <source>
        <strain evidence="2">PacBioINE</strain>
    </source>
</reference>
<keyword evidence="1" id="KW-0472">Membrane</keyword>
<proteinExistence type="predicted"/>